<name>A0A1W0X7F0_HYPEX</name>
<evidence type="ECO:0000313" key="2">
    <source>
        <dbReference type="EMBL" id="OQV23457.1"/>
    </source>
</evidence>
<protein>
    <recommendedName>
        <fullName evidence="4">LysM domain-containing protein</fullName>
    </recommendedName>
</protein>
<accession>A0A1W0X7F0</accession>
<keyword evidence="3" id="KW-1185">Reference proteome</keyword>
<organism evidence="2 3">
    <name type="scientific">Hypsibius exemplaris</name>
    <name type="common">Freshwater tardigrade</name>
    <dbReference type="NCBI Taxonomy" id="2072580"/>
    <lineage>
        <taxon>Eukaryota</taxon>
        <taxon>Metazoa</taxon>
        <taxon>Ecdysozoa</taxon>
        <taxon>Tardigrada</taxon>
        <taxon>Eutardigrada</taxon>
        <taxon>Parachela</taxon>
        <taxon>Hypsibioidea</taxon>
        <taxon>Hypsibiidae</taxon>
        <taxon>Hypsibius</taxon>
    </lineage>
</organism>
<keyword evidence="1" id="KW-1133">Transmembrane helix</keyword>
<keyword evidence="1" id="KW-0472">Membrane</keyword>
<reference evidence="3" key="1">
    <citation type="submission" date="2017-01" db="EMBL/GenBank/DDBJ databases">
        <title>Comparative genomics of anhydrobiosis in the tardigrade Hypsibius dujardini.</title>
        <authorList>
            <person name="Yoshida Y."/>
            <person name="Koutsovoulos G."/>
            <person name="Laetsch D."/>
            <person name="Stevens L."/>
            <person name="Kumar S."/>
            <person name="Horikawa D."/>
            <person name="Ishino K."/>
            <person name="Komine S."/>
            <person name="Tomita M."/>
            <person name="Blaxter M."/>
            <person name="Arakawa K."/>
        </authorList>
    </citation>
    <scope>NUCLEOTIDE SEQUENCE [LARGE SCALE GENOMIC DNA]</scope>
    <source>
        <strain evidence="3">Z151</strain>
    </source>
</reference>
<dbReference type="Proteomes" id="UP000192578">
    <property type="component" value="Unassembled WGS sequence"/>
</dbReference>
<evidence type="ECO:0008006" key="4">
    <source>
        <dbReference type="Google" id="ProtNLM"/>
    </source>
</evidence>
<feature type="transmembrane region" description="Helical" evidence="1">
    <location>
        <begin position="39"/>
        <end position="60"/>
    </location>
</feature>
<keyword evidence="1" id="KW-0812">Transmembrane</keyword>
<evidence type="ECO:0000256" key="1">
    <source>
        <dbReference type="SAM" id="Phobius"/>
    </source>
</evidence>
<comment type="caution">
    <text evidence="2">The sequence shown here is derived from an EMBL/GenBank/DDBJ whole genome shotgun (WGS) entry which is preliminary data.</text>
</comment>
<sequence>MSTRQRKVDSSRSEENRHTSNLTSLAGLKHGLCVRAPTIVFSVEAAVCLSLLLGTILVLYPSNEPTKARRVSSVEKKTAKPNNFVANQAPKKNKVPEAVQSPPYTLAPDDGPTCTAVVNVGDTCEGIVSGYDITDVARLLAMNPGLPCPPAVGTTLYIRRGQTCGNPCNKDLC</sequence>
<evidence type="ECO:0000313" key="3">
    <source>
        <dbReference type="Proteomes" id="UP000192578"/>
    </source>
</evidence>
<proteinExistence type="predicted"/>
<dbReference type="AlphaFoldDB" id="A0A1W0X7F0"/>
<gene>
    <name evidence="2" type="ORF">BV898_02578</name>
</gene>
<dbReference type="EMBL" id="MTYJ01000011">
    <property type="protein sequence ID" value="OQV23457.1"/>
    <property type="molecule type" value="Genomic_DNA"/>
</dbReference>